<evidence type="ECO:0000256" key="2">
    <source>
        <dbReference type="SAM" id="Phobius"/>
    </source>
</evidence>
<accession>A0ABW1S6A7</accession>
<keyword evidence="2" id="KW-0472">Membrane</keyword>
<protein>
    <recommendedName>
        <fullName evidence="5">Cytochrome C oxidase assembly protein</fullName>
    </recommendedName>
</protein>
<keyword evidence="4" id="KW-1185">Reference proteome</keyword>
<feature type="transmembrane region" description="Helical" evidence="2">
    <location>
        <begin position="24"/>
        <end position="42"/>
    </location>
</feature>
<evidence type="ECO:0000313" key="3">
    <source>
        <dbReference type="EMBL" id="MFC6197206.1"/>
    </source>
</evidence>
<reference evidence="4" key="1">
    <citation type="journal article" date="2019" name="Int. J. Syst. Evol. Microbiol.">
        <title>The Global Catalogue of Microorganisms (GCM) 10K type strain sequencing project: providing services to taxonomists for standard genome sequencing and annotation.</title>
        <authorList>
            <consortium name="The Broad Institute Genomics Platform"/>
            <consortium name="The Broad Institute Genome Sequencing Center for Infectious Disease"/>
            <person name="Wu L."/>
            <person name="Ma J."/>
        </authorList>
    </citation>
    <scope>NUCLEOTIDE SEQUENCE [LARGE SCALE GENOMIC DNA]</scope>
    <source>
        <strain evidence="4">CGMCC-1.15741</strain>
    </source>
</reference>
<keyword evidence="2" id="KW-0812">Transmembrane</keyword>
<keyword evidence="2" id="KW-1133">Transmembrane helix</keyword>
<organism evidence="3 4">
    <name type="scientific">Ponticaulis profundi</name>
    <dbReference type="NCBI Taxonomy" id="2665222"/>
    <lineage>
        <taxon>Bacteria</taxon>
        <taxon>Pseudomonadati</taxon>
        <taxon>Pseudomonadota</taxon>
        <taxon>Alphaproteobacteria</taxon>
        <taxon>Hyphomonadales</taxon>
        <taxon>Hyphomonadaceae</taxon>
        <taxon>Ponticaulis</taxon>
    </lineage>
</organism>
<dbReference type="EMBL" id="JBHSSW010000004">
    <property type="protein sequence ID" value="MFC6197206.1"/>
    <property type="molecule type" value="Genomic_DNA"/>
</dbReference>
<dbReference type="Proteomes" id="UP001596303">
    <property type="component" value="Unassembled WGS sequence"/>
</dbReference>
<evidence type="ECO:0000256" key="1">
    <source>
        <dbReference type="SAM" id="MobiDB-lite"/>
    </source>
</evidence>
<comment type="caution">
    <text evidence="3">The sequence shown here is derived from an EMBL/GenBank/DDBJ whole genome shotgun (WGS) entry which is preliminary data.</text>
</comment>
<feature type="region of interest" description="Disordered" evidence="1">
    <location>
        <begin position="56"/>
        <end position="83"/>
    </location>
</feature>
<feature type="compositionally biased region" description="Low complexity" evidence="1">
    <location>
        <begin position="57"/>
        <end position="74"/>
    </location>
</feature>
<name>A0ABW1S6A7_9PROT</name>
<dbReference type="RefSeq" id="WP_377375756.1">
    <property type="nucleotide sequence ID" value="NZ_JBHSSW010000004.1"/>
</dbReference>
<evidence type="ECO:0000313" key="4">
    <source>
        <dbReference type="Proteomes" id="UP001596303"/>
    </source>
</evidence>
<sequence length="83" mass="8832">MSNEPEFPRQMTPEEAKARSKRNVILALALVAFMAIVMLITMTRLKSGVARNQDWDGQAGAEQAATAPAETGQGDSAAEAPES</sequence>
<proteinExistence type="predicted"/>
<gene>
    <name evidence="3" type="ORF">ACFQDM_03910</name>
</gene>
<evidence type="ECO:0008006" key="5">
    <source>
        <dbReference type="Google" id="ProtNLM"/>
    </source>
</evidence>